<accession>A0A8S3Z9W5</accession>
<dbReference type="Proteomes" id="UP000678393">
    <property type="component" value="Unassembled WGS sequence"/>
</dbReference>
<dbReference type="FunFam" id="3.30.70.1230:FF:000015">
    <property type="entry name" value="Guanylate cyclase"/>
    <property type="match status" value="1"/>
</dbReference>
<dbReference type="InterPro" id="IPR018297">
    <property type="entry name" value="A/G_cyclase_CS"/>
</dbReference>
<dbReference type="PANTHER" id="PTHR11920">
    <property type="entry name" value="GUANYLYL CYCLASE"/>
    <property type="match status" value="1"/>
</dbReference>
<evidence type="ECO:0000256" key="8">
    <source>
        <dbReference type="SAM" id="MobiDB-lite"/>
    </source>
</evidence>
<keyword evidence="12" id="KW-1185">Reference proteome</keyword>
<feature type="region of interest" description="Disordered" evidence="8">
    <location>
        <begin position="639"/>
        <end position="707"/>
    </location>
</feature>
<dbReference type="PANTHER" id="PTHR11920:SF497">
    <property type="entry name" value="GUANYLATE CYCLASE"/>
    <property type="match status" value="1"/>
</dbReference>
<evidence type="ECO:0000256" key="3">
    <source>
        <dbReference type="ARBA" id="ARBA00022741"/>
    </source>
</evidence>
<dbReference type="Pfam" id="PF00211">
    <property type="entry name" value="Guanylate_cyc"/>
    <property type="match status" value="1"/>
</dbReference>
<dbReference type="GO" id="GO:0005886">
    <property type="term" value="C:plasma membrane"/>
    <property type="evidence" value="ECO:0007669"/>
    <property type="project" value="TreeGrafter"/>
</dbReference>
<evidence type="ECO:0000256" key="5">
    <source>
        <dbReference type="ARBA" id="ARBA00023136"/>
    </source>
</evidence>
<dbReference type="GO" id="GO:0007168">
    <property type="term" value="P:receptor guanylyl cyclase signaling pathway"/>
    <property type="evidence" value="ECO:0007669"/>
    <property type="project" value="TreeGrafter"/>
</dbReference>
<feature type="transmembrane region" description="Helical" evidence="9">
    <location>
        <begin position="56"/>
        <end position="75"/>
    </location>
</feature>
<feature type="compositionally biased region" description="Polar residues" evidence="8">
    <location>
        <begin position="696"/>
        <end position="706"/>
    </location>
</feature>
<evidence type="ECO:0000256" key="4">
    <source>
        <dbReference type="ARBA" id="ARBA00022989"/>
    </source>
</evidence>
<dbReference type="SMART" id="SM00044">
    <property type="entry name" value="CYCc"/>
    <property type="match status" value="1"/>
</dbReference>
<keyword evidence="3" id="KW-0547">Nucleotide-binding</keyword>
<keyword evidence="4 9" id="KW-1133">Transmembrane helix</keyword>
<feature type="region of interest" description="Disordered" evidence="8">
    <location>
        <begin position="537"/>
        <end position="556"/>
    </location>
</feature>
<reference evidence="11" key="1">
    <citation type="submission" date="2021-04" db="EMBL/GenBank/DDBJ databases">
        <authorList>
            <consortium name="Molecular Ecology Group"/>
        </authorList>
    </citation>
    <scope>NUCLEOTIDE SEQUENCE</scope>
</reference>
<evidence type="ECO:0000256" key="7">
    <source>
        <dbReference type="RuleBase" id="RU000405"/>
    </source>
</evidence>
<dbReference type="SUPFAM" id="SSF55073">
    <property type="entry name" value="Nucleotide cyclase"/>
    <property type="match status" value="1"/>
</dbReference>
<feature type="compositionally biased region" description="Low complexity" evidence="8">
    <location>
        <begin position="659"/>
        <end position="668"/>
    </location>
</feature>
<proteinExistence type="inferred from homology"/>
<feature type="compositionally biased region" description="Polar residues" evidence="8">
    <location>
        <begin position="639"/>
        <end position="650"/>
    </location>
</feature>
<gene>
    <name evidence="11" type="ORF">CUNI_LOCUS10546</name>
</gene>
<name>A0A8S3Z9W5_9EUPU</name>
<keyword evidence="5 9" id="KW-0472">Membrane</keyword>
<keyword evidence="2 9" id="KW-0812">Transmembrane</keyword>
<evidence type="ECO:0000256" key="1">
    <source>
        <dbReference type="ARBA" id="ARBA00004370"/>
    </source>
</evidence>
<comment type="caution">
    <text evidence="11">The sequence shown here is derived from an EMBL/GenBank/DDBJ whole genome shotgun (WGS) entry which is preliminary data.</text>
</comment>
<dbReference type="InterPro" id="IPR001054">
    <property type="entry name" value="A/G_cyclase"/>
</dbReference>
<dbReference type="GO" id="GO:0035556">
    <property type="term" value="P:intracellular signal transduction"/>
    <property type="evidence" value="ECO:0007669"/>
    <property type="project" value="InterPro"/>
</dbReference>
<organism evidence="11 12">
    <name type="scientific">Candidula unifasciata</name>
    <dbReference type="NCBI Taxonomy" id="100452"/>
    <lineage>
        <taxon>Eukaryota</taxon>
        <taxon>Metazoa</taxon>
        <taxon>Spiralia</taxon>
        <taxon>Lophotrochozoa</taxon>
        <taxon>Mollusca</taxon>
        <taxon>Gastropoda</taxon>
        <taxon>Heterobranchia</taxon>
        <taxon>Euthyneura</taxon>
        <taxon>Panpulmonata</taxon>
        <taxon>Eupulmonata</taxon>
        <taxon>Stylommatophora</taxon>
        <taxon>Helicina</taxon>
        <taxon>Helicoidea</taxon>
        <taxon>Geomitridae</taxon>
        <taxon>Candidula</taxon>
    </lineage>
</organism>
<dbReference type="InterPro" id="IPR029787">
    <property type="entry name" value="Nucleotide_cyclase"/>
</dbReference>
<dbReference type="PROSITE" id="PS50125">
    <property type="entry name" value="GUANYLATE_CYCLASE_2"/>
    <property type="match status" value="1"/>
</dbReference>
<keyword evidence="6 7" id="KW-0456">Lyase</keyword>
<dbReference type="Gene3D" id="3.30.70.1230">
    <property type="entry name" value="Nucleotide cyclase"/>
    <property type="match status" value="1"/>
</dbReference>
<dbReference type="CDD" id="cd07302">
    <property type="entry name" value="CHD"/>
    <property type="match status" value="1"/>
</dbReference>
<feature type="domain" description="Guanylate cyclase" evidence="10">
    <location>
        <begin position="184"/>
        <end position="314"/>
    </location>
</feature>
<evidence type="ECO:0000313" key="11">
    <source>
        <dbReference type="EMBL" id="CAG5124988.1"/>
    </source>
</evidence>
<dbReference type="AlphaFoldDB" id="A0A8S3Z9W5"/>
<feature type="non-terminal residue" evidence="11">
    <location>
        <position position="1"/>
    </location>
</feature>
<dbReference type="GO" id="GO:0000166">
    <property type="term" value="F:nucleotide binding"/>
    <property type="evidence" value="ECO:0007669"/>
    <property type="project" value="UniProtKB-KW"/>
</dbReference>
<evidence type="ECO:0000256" key="2">
    <source>
        <dbReference type="ARBA" id="ARBA00022692"/>
    </source>
</evidence>
<feature type="non-terminal residue" evidence="11">
    <location>
        <position position="763"/>
    </location>
</feature>
<evidence type="ECO:0000259" key="10">
    <source>
        <dbReference type="PROSITE" id="PS50125"/>
    </source>
</evidence>
<evidence type="ECO:0000313" key="12">
    <source>
        <dbReference type="Proteomes" id="UP000678393"/>
    </source>
</evidence>
<dbReference type="OrthoDB" id="354346at2759"/>
<dbReference type="GO" id="GO:0004016">
    <property type="term" value="F:adenylate cyclase activity"/>
    <property type="evidence" value="ECO:0007669"/>
    <property type="project" value="TreeGrafter"/>
</dbReference>
<dbReference type="PROSITE" id="PS00452">
    <property type="entry name" value="GUANYLATE_CYCLASE_1"/>
    <property type="match status" value="1"/>
</dbReference>
<sequence>LYAAATTTCSSSSTTYLSVYDSRREVFRSVWKYIHMAESRTTSVRVARVEYKTRRVILDLVIAVVGVSTGVIVSLRVREMGKWVCAQTHWLESKTEALYKEREVRTPDFYLCSSAVCTTVDYLCLSTVCTTVDYLCLSTVCTAVDYLCSSSVCTTVDYLCSSTVCTAEAIYVAQLSAETYDSVSIYFSDIVGFTTISSNCTPMQVVDLLNCLYSTFDSRIDTYDVYKVETIGDAYMVASGVPTRNGTKHAGEIATMSIDLLAAIKQIKAPNMESGTLKIRIGIHTGPCVAGVVGVKMPRYCLFGDTVNTASRMESNSQPMKIHCSKDISMMLLKDGLYKLESRGEIEIKGKGKMETYWLIGRSDMGECNDSMTCLWRPKKKPKPAAAPVLSAVPESVAPVPLNAAPENNAPVADRLVPEGSVAVPASALPGDIVMSAQSGSDTLDMFKDQLVPDTRDTSGAAVGPAIVTNLQITSQEPASVEFVHNAPDQTSADREIAPVDTNVEVISPCVTDTDSHHLTSAQETEKPQQISAWVEKEDSHSPIVPDQRPDRGDLSAVQTKASVCVQVSDECNLHVVASHPAVDNNFSLTVTHAGEESLVDQAHNLGDENTLSEQIDDLHLLQDPEQALTLTGELLVEPTSQQQPKASSVTHHHSPIVKSKSSSLSSSNNHDICCPSPQEPPPNHPSHETTVEGKGTQSQQSTNQARMDVRQDTGNAMFDQKNPSYARSKTNIPITAQHSRPAQCFFSIQSGDKLKPTETLVA</sequence>
<dbReference type="InterPro" id="IPR050401">
    <property type="entry name" value="Cyclic_nucleotide_synthase"/>
</dbReference>
<evidence type="ECO:0000256" key="9">
    <source>
        <dbReference type="SAM" id="Phobius"/>
    </source>
</evidence>
<dbReference type="GO" id="GO:0001653">
    <property type="term" value="F:peptide receptor activity"/>
    <property type="evidence" value="ECO:0007669"/>
    <property type="project" value="TreeGrafter"/>
</dbReference>
<dbReference type="EMBL" id="CAJHNH020001924">
    <property type="protein sequence ID" value="CAG5124988.1"/>
    <property type="molecule type" value="Genomic_DNA"/>
</dbReference>
<dbReference type="GO" id="GO:0004383">
    <property type="term" value="F:guanylate cyclase activity"/>
    <property type="evidence" value="ECO:0007669"/>
    <property type="project" value="TreeGrafter"/>
</dbReference>
<protein>
    <recommendedName>
        <fullName evidence="10">Guanylate cyclase domain-containing protein</fullName>
    </recommendedName>
</protein>
<comment type="similarity">
    <text evidence="7">Belongs to the adenylyl cyclase class-4/guanylyl cyclase family.</text>
</comment>
<evidence type="ECO:0000256" key="6">
    <source>
        <dbReference type="ARBA" id="ARBA00023239"/>
    </source>
</evidence>
<comment type="subcellular location">
    <subcellularLocation>
        <location evidence="1">Membrane</location>
    </subcellularLocation>
</comment>